<dbReference type="EMBL" id="JADGMS010000016">
    <property type="protein sequence ID" value="KAF9665270.1"/>
    <property type="molecule type" value="Genomic_DNA"/>
</dbReference>
<reference evidence="1 2" key="1">
    <citation type="submission" date="2020-10" db="EMBL/GenBank/DDBJ databases">
        <title>Plant Genome Project.</title>
        <authorList>
            <person name="Zhang R.-G."/>
        </authorList>
    </citation>
    <scope>NUCLEOTIDE SEQUENCE [LARGE SCALE GENOMIC DNA]</scope>
    <source>
        <strain evidence="1">FAFU-HL-1</strain>
        <tissue evidence="1">Leaf</tissue>
    </source>
</reference>
<evidence type="ECO:0000313" key="2">
    <source>
        <dbReference type="Proteomes" id="UP000657918"/>
    </source>
</evidence>
<accession>A0A835MGL0</accession>
<organism evidence="1 2">
    <name type="scientific">Salix dunnii</name>
    <dbReference type="NCBI Taxonomy" id="1413687"/>
    <lineage>
        <taxon>Eukaryota</taxon>
        <taxon>Viridiplantae</taxon>
        <taxon>Streptophyta</taxon>
        <taxon>Embryophyta</taxon>
        <taxon>Tracheophyta</taxon>
        <taxon>Spermatophyta</taxon>
        <taxon>Magnoliopsida</taxon>
        <taxon>eudicotyledons</taxon>
        <taxon>Gunneridae</taxon>
        <taxon>Pentapetalae</taxon>
        <taxon>rosids</taxon>
        <taxon>fabids</taxon>
        <taxon>Malpighiales</taxon>
        <taxon>Salicaceae</taxon>
        <taxon>Saliceae</taxon>
        <taxon>Salix</taxon>
    </lineage>
</organism>
<proteinExistence type="predicted"/>
<comment type="caution">
    <text evidence="1">The sequence shown here is derived from an EMBL/GenBank/DDBJ whole genome shotgun (WGS) entry which is preliminary data.</text>
</comment>
<protein>
    <submittedName>
        <fullName evidence="1">Uncharacterized protein</fullName>
    </submittedName>
</protein>
<keyword evidence="2" id="KW-1185">Reference proteome</keyword>
<sequence>MDREAPKFLACSLFILPNKYFHLHHANRTMNTLRREDVLLSIQSQIVLQTYLTLYRRQVSFFPDTTDLDRAKSSTLAMNVTFHTHIEREGGRSMDINQFFKILTIKSENIKLLRKLEGSYLTGESVLGQLHHFISSYQSKLDASVIFNQ</sequence>
<evidence type="ECO:0000313" key="1">
    <source>
        <dbReference type="EMBL" id="KAF9665270.1"/>
    </source>
</evidence>
<gene>
    <name evidence="1" type="ORF">SADUNF_Sadunf16G0105100</name>
</gene>
<name>A0A835MGL0_9ROSI</name>
<dbReference type="Proteomes" id="UP000657918">
    <property type="component" value="Chromosome 16"/>
</dbReference>
<dbReference type="AlphaFoldDB" id="A0A835MGL0"/>